<dbReference type="InterPro" id="IPR031944">
    <property type="entry name" value="RsgA_N"/>
</dbReference>
<organism evidence="13 14">
    <name type="scientific">Bombilactobacillus apium</name>
    <dbReference type="NCBI Taxonomy" id="2675299"/>
    <lineage>
        <taxon>Bacteria</taxon>
        <taxon>Bacillati</taxon>
        <taxon>Bacillota</taxon>
        <taxon>Bacilli</taxon>
        <taxon>Lactobacillales</taxon>
        <taxon>Lactobacillaceae</taxon>
        <taxon>Bombilactobacillus</taxon>
    </lineage>
</organism>
<dbReference type="InterPro" id="IPR030378">
    <property type="entry name" value="G_CP_dom"/>
</dbReference>
<dbReference type="CDD" id="cd04466">
    <property type="entry name" value="S1_YloQ_GTPase"/>
    <property type="match status" value="1"/>
</dbReference>
<dbReference type="Gene3D" id="3.40.50.300">
    <property type="entry name" value="P-loop containing nucleotide triphosphate hydrolases"/>
    <property type="match status" value="1"/>
</dbReference>
<dbReference type="Pfam" id="PF16745">
    <property type="entry name" value="RsgA_N"/>
    <property type="match status" value="1"/>
</dbReference>
<comment type="function">
    <text evidence="10">One of several proteins that assist in the late maturation steps of the functional core of the 30S ribosomal subunit. Helps release RbfA from mature subunits. May play a role in the assembly of ribosomal proteins into the subunit. Circularly permuted GTPase that catalyzes slow GTP hydrolysis, GTPase activity is stimulated by the 30S ribosomal subunit.</text>
</comment>
<keyword evidence="1 10" id="KW-0963">Cytoplasm</keyword>
<dbReference type="NCBIfam" id="TIGR00157">
    <property type="entry name" value="ribosome small subunit-dependent GTPase A"/>
    <property type="match status" value="1"/>
</dbReference>
<comment type="subcellular location">
    <subcellularLocation>
        <location evidence="10">Cytoplasm</location>
    </subcellularLocation>
</comment>
<dbReference type="InterPro" id="IPR027417">
    <property type="entry name" value="P-loop_NTPase"/>
</dbReference>
<keyword evidence="4 10" id="KW-0699">rRNA-binding</keyword>
<dbReference type="GO" id="GO:0005737">
    <property type="term" value="C:cytoplasm"/>
    <property type="evidence" value="ECO:0007669"/>
    <property type="project" value="UniProtKB-SubCell"/>
</dbReference>
<keyword evidence="8 10" id="KW-0694">RNA-binding</keyword>
<feature type="binding site" evidence="10">
    <location>
        <position position="255"/>
    </location>
    <ligand>
        <name>Zn(2+)</name>
        <dbReference type="ChEBI" id="CHEBI:29105"/>
    </ligand>
</feature>
<sequence>MQTGKIIQSLSGFYDVLTTDQKIIRTRARGNFRKQKIKPVVGDWVDFEDDYLRKIHPRTNELVRPLIANVDQALVVISSTQPEFSFNLLDRFLVVLEAQKVRPLICVSKTDLLSTTAAENLKIELQDYQKWGYLVFSTSEIRKDHASFQKRLTGRETVLAGQTGAGKSTLLNYLCPELNLETAEISTSLNRGKHTTRKVTLYPYAGGLIADTPGFSSLAWQQVDSVKLPQFFPEFVTYGKDCKYRSCLHLNEPGCAVKEAVAQEQIKARRYQNYCQFQAELKEERPIYQKKSTKRG</sequence>
<feature type="domain" description="CP-type G" evidence="12">
    <location>
        <begin position="59"/>
        <end position="218"/>
    </location>
</feature>
<dbReference type="CDD" id="cd01854">
    <property type="entry name" value="YjeQ_EngC"/>
    <property type="match status" value="1"/>
</dbReference>
<feature type="binding site" evidence="10">
    <location>
        <begin position="161"/>
        <end position="169"/>
    </location>
    <ligand>
        <name>GTP</name>
        <dbReference type="ChEBI" id="CHEBI:37565"/>
    </ligand>
</feature>
<evidence type="ECO:0000313" key="14">
    <source>
        <dbReference type="Proteomes" id="UP000563523"/>
    </source>
</evidence>
<evidence type="ECO:0000313" key="13">
    <source>
        <dbReference type="EMBL" id="NVY96967.1"/>
    </source>
</evidence>
<evidence type="ECO:0000256" key="6">
    <source>
        <dbReference type="ARBA" id="ARBA00022801"/>
    </source>
</evidence>
<reference evidence="13 14" key="1">
    <citation type="submission" date="2020-06" db="EMBL/GenBank/DDBJ databases">
        <authorList>
            <person name="Kang J."/>
        </authorList>
    </citation>
    <scope>NUCLEOTIDE SEQUENCE [LARGE SCALE GENOMIC DNA]</scope>
    <source>
        <strain evidence="13 14">DCY120</strain>
    </source>
</reference>
<dbReference type="RefSeq" id="WP_176943121.1">
    <property type="nucleotide sequence ID" value="NZ_JABZEC010000006.1"/>
</dbReference>
<dbReference type="GO" id="GO:0003924">
    <property type="term" value="F:GTPase activity"/>
    <property type="evidence" value="ECO:0007669"/>
    <property type="project" value="UniProtKB-UniRule"/>
</dbReference>
<protein>
    <recommendedName>
        <fullName evidence="10">Small ribosomal subunit biogenesis GTPase RsgA</fullName>
        <ecNumber evidence="10">3.6.1.-</ecNumber>
    </recommendedName>
</protein>
<comment type="subunit">
    <text evidence="10">Monomer. Associates with 30S ribosomal subunit, binds 16S rRNA.</text>
</comment>
<keyword evidence="14" id="KW-1185">Reference proteome</keyword>
<keyword evidence="3 10" id="KW-0479">Metal-binding</keyword>
<evidence type="ECO:0000256" key="2">
    <source>
        <dbReference type="ARBA" id="ARBA00022517"/>
    </source>
</evidence>
<comment type="cofactor">
    <cofactor evidence="10">
        <name>Zn(2+)</name>
        <dbReference type="ChEBI" id="CHEBI:29105"/>
    </cofactor>
    <text evidence="10">Binds 1 zinc ion per subunit.</text>
</comment>
<keyword evidence="2 10" id="KW-0690">Ribosome biogenesis</keyword>
<feature type="binding site" evidence="10">
    <location>
        <position position="242"/>
    </location>
    <ligand>
        <name>Zn(2+)</name>
        <dbReference type="ChEBI" id="CHEBI:29105"/>
    </ligand>
</feature>
<dbReference type="Gene3D" id="1.10.40.50">
    <property type="entry name" value="Probable gtpase engc, domain 3"/>
    <property type="match status" value="1"/>
</dbReference>
<dbReference type="GO" id="GO:0005525">
    <property type="term" value="F:GTP binding"/>
    <property type="evidence" value="ECO:0007669"/>
    <property type="project" value="UniProtKB-UniRule"/>
</dbReference>
<accession>A0A850R7Z0</accession>
<dbReference type="PROSITE" id="PS50936">
    <property type="entry name" value="ENGC_GTPASE"/>
    <property type="match status" value="1"/>
</dbReference>
<dbReference type="EMBL" id="JABZEC010000006">
    <property type="protein sequence ID" value="NVY96967.1"/>
    <property type="molecule type" value="Genomic_DNA"/>
</dbReference>
<feature type="binding site" evidence="10">
    <location>
        <position position="249"/>
    </location>
    <ligand>
        <name>Zn(2+)</name>
        <dbReference type="ChEBI" id="CHEBI:29105"/>
    </ligand>
</feature>
<evidence type="ECO:0000256" key="10">
    <source>
        <dbReference type="HAMAP-Rule" id="MF_01820"/>
    </source>
</evidence>
<dbReference type="PROSITE" id="PS51721">
    <property type="entry name" value="G_CP"/>
    <property type="match status" value="1"/>
</dbReference>
<dbReference type="Proteomes" id="UP000563523">
    <property type="component" value="Unassembled WGS sequence"/>
</dbReference>
<dbReference type="InterPro" id="IPR010914">
    <property type="entry name" value="RsgA_GTPase_dom"/>
</dbReference>
<feature type="domain" description="EngC GTPase" evidence="11">
    <location>
        <begin position="68"/>
        <end position="216"/>
    </location>
</feature>
<evidence type="ECO:0000256" key="7">
    <source>
        <dbReference type="ARBA" id="ARBA00022833"/>
    </source>
</evidence>
<feature type="binding site" evidence="10">
    <location>
        <position position="247"/>
    </location>
    <ligand>
        <name>Zn(2+)</name>
        <dbReference type="ChEBI" id="CHEBI:29105"/>
    </ligand>
</feature>
<dbReference type="GO" id="GO:0046872">
    <property type="term" value="F:metal ion binding"/>
    <property type="evidence" value="ECO:0007669"/>
    <property type="project" value="UniProtKB-KW"/>
</dbReference>
<keyword evidence="7 10" id="KW-0862">Zinc</keyword>
<dbReference type="InterPro" id="IPR012340">
    <property type="entry name" value="NA-bd_OB-fold"/>
</dbReference>
<evidence type="ECO:0000259" key="12">
    <source>
        <dbReference type="PROSITE" id="PS51721"/>
    </source>
</evidence>
<name>A0A850R7Z0_9LACO</name>
<dbReference type="GO" id="GO:0019843">
    <property type="term" value="F:rRNA binding"/>
    <property type="evidence" value="ECO:0007669"/>
    <property type="project" value="UniProtKB-KW"/>
</dbReference>
<gene>
    <name evidence="10 13" type="primary">rsgA</name>
    <name evidence="13" type="ORF">HU830_07360</name>
</gene>
<feature type="binding site" evidence="10">
    <location>
        <begin position="108"/>
        <end position="111"/>
    </location>
    <ligand>
        <name>GTP</name>
        <dbReference type="ChEBI" id="CHEBI:37565"/>
    </ligand>
</feature>
<dbReference type="Gene3D" id="2.40.50.140">
    <property type="entry name" value="Nucleic acid-binding proteins"/>
    <property type="match status" value="1"/>
</dbReference>
<dbReference type="PANTHER" id="PTHR32120">
    <property type="entry name" value="SMALL RIBOSOMAL SUBUNIT BIOGENESIS GTPASE RSGA"/>
    <property type="match status" value="1"/>
</dbReference>
<dbReference type="EC" id="3.6.1.-" evidence="10"/>
<evidence type="ECO:0000256" key="8">
    <source>
        <dbReference type="ARBA" id="ARBA00022884"/>
    </source>
</evidence>
<evidence type="ECO:0000256" key="1">
    <source>
        <dbReference type="ARBA" id="ARBA00022490"/>
    </source>
</evidence>
<dbReference type="AlphaFoldDB" id="A0A850R7Z0"/>
<evidence type="ECO:0000256" key="4">
    <source>
        <dbReference type="ARBA" id="ARBA00022730"/>
    </source>
</evidence>
<keyword evidence="9 10" id="KW-0342">GTP-binding</keyword>
<dbReference type="HAMAP" id="MF_01820">
    <property type="entry name" value="GTPase_RsgA"/>
    <property type="match status" value="1"/>
</dbReference>
<dbReference type="GO" id="GO:0042274">
    <property type="term" value="P:ribosomal small subunit biogenesis"/>
    <property type="evidence" value="ECO:0007669"/>
    <property type="project" value="UniProtKB-UniRule"/>
</dbReference>
<dbReference type="SUPFAM" id="SSF50249">
    <property type="entry name" value="Nucleic acid-binding proteins"/>
    <property type="match status" value="1"/>
</dbReference>
<evidence type="ECO:0000259" key="11">
    <source>
        <dbReference type="PROSITE" id="PS50936"/>
    </source>
</evidence>
<proteinExistence type="inferred from homology"/>
<evidence type="ECO:0000256" key="5">
    <source>
        <dbReference type="ARBA" id="ARBA00022741"/>
    </source>
</evidence>
<keyword evidence="6 10" id="KW-0378">Hydrolase</keyword>
<evidence type="ECO:0000256" key="3">
    <source>
        <dbReference type="ARBA" id="ARBA00022723"/>
    </source>
</evidence>
<comment type="caution">
    <text evidence="13">The sequence shown here is derived from an EMBL/GenBank/DDBJ whole genome shotgun (WGS) entry which is preliminary data.</text>
</comment>
<dbReference type="SUPFAM" id="SSF52540">
    <property type="entry name" value="P-loop containing nucleoside triphosphate hydrolases"/>
    <property type="match status" value="1"/>
</dbReference>
<dbReference type="InterPro" id="IPR004881">
    <property type="entry name" value="Ribosome_biogen_GTPase_RsgA"/>
</dbReference>
<comment type="similarity">
    <text evidence="10">Belongs to the TRAFAC class YlqF/YawG GTPase family. RsgA subfamily.</text>
</comment>
<dbReference type="PANTHER" id="PTHR32120:SF11">
    <property type="entry name" value="SMALL RIBOSOMAL SUBUNIT BIOGENESIS GTPASE RSGA 1, MITOCHONDRIAL-RELATED"/>
    <property type="match status" value="1"/>
</dbReference>
<dbReference type="Pfam" id="PF03193">
    <property type="entry name" value="RsgA_GTPase"/>
    <property type="match status" value="1"/>
</dbReference>
<evidence type="ECO:0000256" key="9">
    <source>
        <dbReference type="ARBA" id="ARBA00023134"/>
    </source>
</evidence>
<keyword evidence="5 10" id="KW-0547">Nucleotide-binding</keyword>